<dbReference type="AlphaFoldDB" id="D0LVR4"/>
<accession>D0LVR4</accession>
<dbReference type="InterPro" id="IPR043519">
    <property type="entry name" value="NT_sf"/>
</dbReference>
<evidence type="ECO:0000313" key="1">
    <source>
        <dbReference type="EMBL" id="ACY14048.1"/>
    </source>
</evidence>
<organism evidence="1 2">
    <name type="scientific">Haliangium ochraceum (strain DSM 14365 / JCM 11303 / SMP-2)</name>
    <dbReference type="NCBI Taxonomy" id="502025"/>
    <lineage>
        <taxon>Bacteria</taxon>
        <taxon>Pseudomonadati</taxon>
        <taxon>Myxococcota</taxon>
        <taxon>Polyangia</taxon>
        <taxon>Haliangiales</taxon>
        <taxon>Kofleriaceae</taxon>
        <taxon>Haliangium</taxon>
    </lineage>
</organism>
<protein>
    <submittedName>
        <fullName evidence="1">DNA polymerase beta domain protein region</fullName>
    </submittedName>
</protein>
<dbReference type="SUPFAM" id="SSF81301">
    <property type="entry name" value="Nucleotidyltransferase"/>
    <property type="match status" value="1"/>
</dbReference>
<dbReference type="Proteomes" id="UP000001880">
    <property type="component" value="Chromosome"/>
</dbReference>
<evidence type="ECO:0000313" key="2">
    <source>
        <dbReference type="Proteomes" id="UP000001880"/>
    </source>
</evidence>
<dbReference type="CDD" id="cd05403">
    <property type="entry name" value="NT_KNTase_like"/>
    <property type="match status" value="1"/>
</dbReference>
<dbReference type="Gene3D" id="1.20.120.330">
    <property type="entry name" value="Nucleotidyltransferases domain 2"/>
    <property type="match status" value="1"/>
</dbReference>
<dbReference type="OrthoDB" id="7375008at2"/>
<keyword evidence="2" id="KW-1185">Reference proteome</keyword>
<dbReference type="KEGG" id="hoh:Hoch_1496"/>
<reference evidence="1 2" key="1">
    <citation type="journal article" date="2010" name="Stand. Genomic Sci.">
        <title>Complete genome sequence of Haliangium ochraceum type strain (SMP-2).</title>
        <authorList>
            <consortium name="US DOE Joint Genome Institute (JGI-PGF)"/>
            <person name="Ivanova N."/>
            <person name="Daum C."/>
            <person name="Lang E."/>
            <person name="Abt B."/>
            <person name="Kopitz M."/>
            <person name="Saunders E."/>
            <person name="Lapidus A."/>
            <person name="Lucas S."/>
            <person name="Glavina Del Rio T."/>
            <person name="Nolan M."/>
            <person name="Tice H."/>
            <person name="Copeland A."/>
            <person name="Cheng J.F."/>
            <person name="Chen F."/>
            <person name="Bruce D."/>
            <person name="Goodwin L."/>
            <person name="Pitluck S."/>
            <person name="Mavromatis K."/>
            <person name="Pati A."/>
            <person name="Mikhailova N."/>
            <person name="Chen A."/>
            <person name="Palaniappan K."/>
            <person name="Land M."/>
            <person name="Hauser L."/>
            <person name="Chang Y.J."/>
            <person name="Jeffries C.D."/>
            <person name="Detter J.C."/>
            <person name="Brettin T."/>
            <person name="Rohde M."/>
            <person name="Goker M."/>
            <person name="Bristow J."/>
            <person name="Markowitz V."/>
            <person name="Eisen J.A."/>
            <person name="Hugenholtz P."/>
            <person name="Kyrpides N.C."/>
            <person name="Klenk H.P."/>
        </authorList>
    </citation>
    <scope>NUCLEOTIDE SEQUENCE [LARGE SCALE GENOMIC DNA]</scope>
    <source>
        <strain evidence="2">DSM 14365 / CIP 107738 / JCM 11303 / AJ 13395 / SMP-2</strain>
    </source>
</reference>
<gene>
    <name evidence="1" type="ordered locus">Hoch_1496</name>
</gene>
<name>D0LVR4_HALO1</name>
<sequence length="264" mass="29058">MTTLSSLPARHRSFADDFIAAVRQDPRIRALLAGGSLVHGGFDELSDLDFVVVVEDAEYDALLGDRAAFARALGPLLSAFTGEHVGEPRLLICLYGPPLLHVDLKFVRERDLARMVERPAVLFARDPAALEARLASATIAWPERPPQWFEDRAWTWLHYAATKHLRGEFFEAIGMLALFRDQLLGPMLHRHAGRPQRGARRLESSSPEAAARLRATLAGHDAGSLADAIEAAIDLYLALREDAPPERPVPHMPAALRAFARAGD</sequence>
<proteinExistence type="predicted"/>
<dbReference type="eggNOG" id="COG1708">
    <property type="taxonomic scope" value="Bacteria"/>
</dbReference>
<dbReference type="HOGENOM" id="CLU_1064611_0_0_7"/>
<dbReference type="Gene3D" id="3.30.460.10">
    <property type="entry name" value="Beta Polymerase, domain 2"/>
    <property type="match status" value="1"/>
</dbReference>
<dbReference type="EMBL" id="CP001804">
    <property type="protein sequence ID" value="ACY14048.1"/>
    <property type="molecule type" value="Genomic_DNA"/>
</dbReference>
<dbReference type="RefSeq" id="WP_012826657.1">
    <property type="nucleotide sequence ID" value="NC_013440.1"/>
</dbReference>